<dbReference type="InterPro" id="IPR000462">
    <property type="entry name" value="CDP-OH_P_trans"/>
</dbReference>
<sequence length="205" mass="22647">MLDRYALPLIKPPLNRIAKTLHGWGITANQVTVTGFFVGLMAVPAIMANLYFLGLVFILLNRVADGIDGELARLTEPTDAGGFLDITLDFFFYQAIVFAFALAHPANTLWALILMLSFVGTGISFLSFAVMAEKRQIKSLTYPNKGLHYMAGLAEGTETIAIFVVFCLFPHWFPWLAGAFALLCFVTTGMRVHYGYKALRSDPVN</sequence>
<feature type="transmembrane region" description="Helical" evidence="3">
    <location>
        <begin position="36"/>
        <end position="60"/>
    </location>
</feature>
<feature type="transmembrane region" description="Helical" evidence="3">
    <location>
        <begin position="81"/>
        <end position="103"/>
    </location>
</feature>
<dbReference type="InterPro" id="IPR048254">
    <property type="entry name" value="CDP_ALCOHOL_P_TRANSF_CS"/>
</dbReference>
<keyword evidence="1 2" id="KW-0808">Transferase</keyword>
<dbReference type="Gene3D" id="1.20.120.1760">
    <property type="match status" value="1"/>
</dbReference>
<evidence type="ECO:0000256" key="1">
    <source>
        <dbReference type="ARBA" id="ARBA00022679"/>
    </source>
</evidence>
<feature type="transmembrane region" description="Helical" evidence="3">
    <location>
        <begin position="172"/>
        <end position="190"/>
    </location>
</feature>
<keyword evidence="3" id="KW-0472">Membrane</keyword>
<evidence type="ECO:0000256" key="3">
    <source>
        <dbReference type="SAM" id="Phobius"/>
    </source>
</evidence>
<reference evidence="4" key="1">
    <citation type="submission" date="2022-07" db="EMBL/GenBank/DDBJ databases">
        <title>Complete genome sequence of Salinispirillum sp. LH10-3-1 capable of multiple carbohydrate inversion isolated from a soda lake.</title>
        <authorList>
            <person name="Liu J."/>
            <person name="Zhai Y."/>
            <person name="Zhang H."/>
            <person name="Yang H."/>
            <person name="Qu J."/>
            <person name="Li J."/>
        </authorList>
    </citation>
    <scope>NUCLEOTIDE SEQUENCE</scope>
    <source>
        <strain evidence="4">LH 10-3-1</strain>
    </source>
</reference>
<dbReference type="GO" id="GO:0008654">
    <property type="term" value="P:phospholipid biosynthetic process"/>
    <property type="evidence" value="ECO:0007669"/>
    <property type="project" value="InterPro"/>
</dbReference>
<dbReference type="GO" id="GO:0016780">
    <property type="term" value="F:phosphotransferase activity, for other substituted phosphate groups"/>
    <property type="evidence" value="ECO:0007669"/>
    <property type="project" value="InterPro"/>
</dbReference>
<proteinExistence type="inferred from homology"/>
<keyword evidence="3" id="KW-0812">Transmembrane</keyword>
<gene>
    <name evidence="4" type="ORF">NFC81_08930</name>
</gene>
<feature type="transmembrane region" description="Helical" evidence="3">
    <location>
        <begin position="109"/>
        <end position="131"/>
    </location>
</feature>
<accession>A0AB38YBV8</accession>
<evidence type="ECO:0000313" key="4">
    <source>
        <dbReference type="EMBL" id="WLD56853.1"/>
    </source>
</evidence>
<protein>
    <submittedName>
        <fullName evidence="4">CDP-alcohol phosphatidyltransferase family protein</fullName>
    </submittedName>
</protein>
<comment type="similarity">
    <text evidence="2">Belongs to the CDP-alcohol phosphatidyltransferase class-I family.</text>
</comment>
<dbReference type="AlphaFoldDB" id="A0AB38YBV8"/>
<dbReference type="PROSITE" id="PS00379">
    <property type="entry name" value="CDP_ALCOHOL_P_TRANSF"/>
    <property type="match status" value="1"/>
</dbReference>
<organism evidence="4">
    <name type="scientific">Salinispirillum sp. LH 10-3-1</name>
    <dbReference type="NCBI Taxonomy" id="2952525"/>
    <lineage>
        <taxon>Bacteria</taxon>
        <taxon>Pseudomonadati</taxon>
        <taxon>Pseudomonadota</taxon>
        <taxon>Gammaproteobacteria</taxon>
        <taxon>Oceanospirillales</taxon>
        <taxon>Saccharospirillaceae</taxon>
        <taxon>Salinispirillum</taxon>
    </lineage>
</organism>
<keyword evidence="3" id="KW-1133">Transmembrane helix</keyword>
<dbReference type="GO" id="GO:0016020">
    <property type="term" value="C:membrane"/>
    <property type="evidence" value="ECO:0007669"/>
    <property type="project" value="InterPro"/>
</dbReference>
<name>A0AB38YBV8_9GAMM</name>
<dbReference type="EMBL" id="CP101717">
    <property type="protein sequence ID" value="WLD56853.1"/>
    <property type="molecule type" value="Genomic_DNA"/>
</dbReference>
<evidence type="ECO:0000256" key="2">
    <source>
        <dbReference type="RuleBase" id="RU003750"/>
    </source>
</evidence>
<feature type="transmembrane region" description="Helical" evidence="3">
    <location>
        <begin position="147"/>
        <end position="166"/>
    </location>
</feature>
<dbReference type="RefSeq" id="WP_304994137.1">
    <property type="nucleotide sequence ID" value="NZ_CP101717.1"/>
</dbReference>
<dbReference type="InterPro" id="IPR043130">
    <property type="entry name" value="CDP-OH_PTrfase_TM_dom"/>
</dbReference>
<dbReference type="Pfam" id="PF01066">
    <property type="entry name" value="CDP-OH_P_transf"/>
    <property type="match status" value="1"/>
</dbReference>